<reference evidence="1" key="1">
    <citation type="journal article" date="2014" name="Front. Microbiol.">
        <title>High frequency of phylogenetically diverse reductive dehalogenase-homologous genes in deep subseafloor sedimentary metagenomes.</title>
        <authorList>
            <person name="Kawai M."/>
            <person name="Futagami T."/>
            <person name="Toyoda A."/>
            <person name="Takaki Y."/>
            <person name="Nishi S."/>
            <person name="Hori S."/>
            <person name="Arai W."/>
            <person name="Tsubouchi T."/>
            <person name="Morono Y."/>
            <person name="Uchiyama I."/>
            <person name="Ito T."/>
            <person name="Fujiyama A."/>
            <person name="Inagaki F."/>
            <person name="Takami H."/>
        </authorList>
    </citation>
    <scope>NUCLEOTIDE SEQUENCE</scope>
    <source>
        <strain evidence="1">Expedition CK06-06</strain>
    </source>
</reference>
<dbReference type="EMBL" id="BARV01015496">
    <property type="protein sequence ID" value="GAI31145.1"/>
    <property type="molecule type" value="Genomic_DNA"/>
</dbReference>
<dbReference type="AlphaFoldDB" id="X1NWH8"/>
<dbReference type="SUPFAM" id="SSF144052">
    <property type="entry name" value="Thermophilic metalloprotease-like"/>
    <property type="match status" value="1"/>
</dbReference>
<dbReference type="InterPro" id="IPR000787">
    <property type="entry name" value="Peptidase_M29"/>
</dbReference>
<proteinExistence type="predicted"/>
<accession>X1NWH8</accession>
<protein>
    <submittedName>
        <fullName evidence="1">Uncharacterized protein</fullName>
    </submittedName>
</protein>
<evidence type="ECO:0000313" key="1">
    <source>
        <dbReference type="EMBL" id="GAI31145.1"/>
    </source>
</evidence>
<dbReference type="GO" id="GO:0006508">
    <property type="term" value="P:proteolysis"/>
    <property type="evidence" value="ECO:0007669"/>
    <property type="project" value="InterPro"/>
</dbReference>
<name>X1NWH8_9ZZZZ</name>
<dbReference type="Pfam" id="PF02073">
    <property type="entry name" value="Peptidase_M29"/>
    <property type="match status" value="1"/>
</dbReference>
<dbReference type="GO" id="GO:0004177">
    <property type="term" value="F:aminopeptidase activity"/>
    <property type="evidence" value="ECO:0007669"/>
    <property type="project" value="InterPro"/>
</dbReference>
<gene>
    <name evidence="1" type="ORF">S06H3_26772</name>
</gene>
<comment type="caution">
    <text evidence="1">The sequence shown here is derived from an EMBL/GenBank/DDBJ whole genome shotgun (WGS) entry which is preliminary data.</text>
</comment>
<organism evidence="1">
    <name type="scientific">marine sediment metagenome</name>
    <dbReference type="NCBI Taxonomy" id="412755"/>
    <lineage>
        <taxon>unclassified sequences</taxon>
        <taxon>metagenomes</taxon>
        <taxon>ecological metagenomes</taxon>
    </lineage>
</organism>
<sequence>MEDVRLWFEKGKVVKATAAKNEAFLLKMIETDEGRPSKIGSRLKVMMCSL</sequence>